<dbReference type="PANTHER" id="PTHR42870:SF1">
    <property type="entry name" value="NON-SPECIFIC LIPID-TRANSFER PROTEIN-LIKE 2"/>
    <property type="match status" value="1"/>
</dbReference>
<dbReference type="GO" id="GO:0006869">
    <property type="term" value="P:lipid transport"/>
    <property type="evidence" value="ECO:0007669"/>
    <property type="project" value="UniProtKB-KW"/>
</dbReference>
<proteinExistence type="predicted"/>
<evidence type="ECO:0000256" key="1">
    <source>
        <dbReference type="ARBA" id="ARBA00004275"/>
    </source>
</evidence>
<evidence type="ECO:0000256" key="8">
    <source>
        <dbReference type="ARBA" id="ARBA00032316"/>
    </source>
</evidence>
<dbReference type="PROSITE" id="PS00737">
    <property type="entry name" value="THIOLASE_2"/>
    <property type="match status" value="1"/>
</dbReference>
<dbReference type="InterPro" id="IPR016039">
    <property type="entry name" value="Thiolase-like"/>
</dbReference>
<sequence>MSDKAQVVGVNMVKFAKPGANDPYEVMAAEAIRGALADAGIDYSLVQQAFAGYVYGDSTCGQRAVYSVGMSGIPVYNLNNYCASGSSALMLARQAVETGIVECALAFGFEEMTPGALGSAFPDRTSPVGWIHERRVELHPELPTDAPRAIQAFGAAGWEYIERYGANPDIFARVAVKSRTHAGNNPYALFTKPLTVNQVMEAPTLFPYLTRFMACPPTCGAAAAIVVSKAFAQRHGLTGGVEIIGQSMTTDTEASSVDLINLVGADMTRRAAAEVYESAGVGPEDVDVVELHDCFTPNEVISYEGLGLCAEGTAEKLILNGDNTYGGKYVVNPSGGLMSKGHPLGATGLAQCAELVWHLRGTAGKRQVDDARIGLQHNIGLGGACVVTMYRRVS</sequence>
<dbReference type="Gene3D" id="3.40.47.10">
    <property type="match status" value="1"/>
</dbReference>
<dbReference type="EMBL" id="CP008947">
    <property type="protein sequence ID" value="AII08110.1"/>
    <property type="molecule type" value="Genomic_DNA"/>
</dbReference>
<dbReference type="InterPro" id="IPR020616">
    <property type="entry name" value="Thiolase_N"/>
</dbReference>
<dbReference type="AlphaFoldDB" id="A0A076EPY1"/>
<evidence type="ECO:0000256" key="2">
    <source>
        <dbReference type="ARBA" id="ARBA00012352"/>
    </source>
</evidence>
<dbReference type="Proteomes" id="UP000028488">
    <property type="component" value="Chromosome"/>
</dbReference>
<keyword evidence="7" id="KW-0576">Peroxisome</keyword>
<dbReference type="InterPro" id="IPR002155">
    <property type="entry name" value="Thiolase"/>
</dbReference>
<dbReference type="eggNOG" id="COG0183">
    <property type="taxonomic scope" value="Bacteria"/>
</dbReference>
<dbReference type="InterPro" id="IPR020613">
    <property type="entry name" value="Thiolase_CS"/>
</dbReference>
<evidence type="ECO:0000256" key="4">
    <source>
        <dbReference type="ARBA" id="ARBA00022679"/>
    </source>
</evidence>
<evidence type="ECO:0000259" key="9">
    <source>
        <dbReference type="Pfam" id="PF00108"/>
    </source>
</evidence>
<dbReference type="Pfam" id="PF22691">
    <property type="entry name" value="Thiolase_C_1"/>
    <property type="match status" value="1"/>
</dbReference>
<dbReference type="PROSITE" id="PS00098">
    <property type="entry name" value="THIOLASE_1"/>
    <property type="match status" value="1"/>
</dbReference>
<dbReference type="Pfam" id="PF00108">
    <property type="entry name" value="Thiolase_N"/>
    <property type="match status" value="1"/>
</dbReference>
<evidence type="ECO:0000256" key="6">
    <source>
        <dbReference type="ARBA" id="ARBA00023121"/>
    </source>
</evidence>
<name>A0A076EPY1_RHOOP</name>
<dbReference type="EC" id="2.3.1.176" evidence="2"/>
<accession>A0A076EPY1</accession>
<gene>
    <name evidence="11" type="ORF">EP51_27185</name>
</gene>
<dbReference type="GO" id="GO:0016747">
    <property type="term" value="F:acyltransferase activity, transferring groups other than amino-acyl groups"/>
    <property type="evidence" value="ECO:0007669"/>
    <property type="project" value="InterPro"/>
</dbReference>
<dbReference type="PANTHER" id="PTHR42870">
    <property type="entry name" value="ACETYL-COA C-ACETYLTRANSFERASE"/>
    <property type="match status" value="1"/>
</dbReference>
<dbReference type="GO" id="GO:0008289">
    <property type="term" value="F:lipid binding"/>
    <property type="evidence" value="ECO:0007669"/>
    <property type="project" value="UniProtKB-KW"/>
</dbReference>
<dbReference type="InterPro" id="IPR055140">
    <property type="entry name" value="Thiolase_C_2"/>
</dbReference>
<feature type="domain" description="Thiolase C-terminal" evidence="10">
    <location>
        <begin position="262"/>
        <end position="383"/>
    </location>
</feature>
<dbReference type="RefSeq" id="WP_128640955.1">
    <property type="nucleotide sequence ID" value="NZ_CP008947.1"/>
</dbReference>
<organism evidence="11 12">
    <name type="scientific">Rhodococcus opacus</name>
    <name type="common">Nocardia opaca</name>
    <dbReference type="NCBI Taxonomy" id="37919"/>
    <lineage>
        <taxon>Bacteria</taxon>
        <taxon>Bacillati</taxon>
        <taxon>Actinomycetota</taxon>
        <taxon>Actinomycetes</taxon>
        <taxon>Mycobacteriales</taxon>
        <taxon>Nocardiaceae</taxon>
        <taxon>Rhodococcus</taxon>
    </lineage>
</organism>
<evidence type="ECO:0000256" key="7">
    <source>
        <dbReference type="ARBA" id="ARBA00023140"/>
    </source>
</evidence>
<keyword evidence="6" id="KW-0446">Lipid-binding</keyword>
<evidence type="ECO:0000313" key="11">
    <source>
        <dbReference type="EMBL" id="AII08110.1"/>
    </source>
</evidence>
<comment type="subcellular location">
    <subcellularLocation>
        <location evidence="1">Peroxisome</location>
    </subcellularLocation>
</comment>
<dbReference type="CDD" id="cd00829">
    <property type="entry name" value="SCP-x_thiolase"/>
    <property type="match status" value="1"/>
</dbReference>
<evidence type="ECO:0000256" key="5">
    <source>
        <dbReference type="ARBA" id="ARBA00023055"/>
    </source>
</evidence>
<evidence type="ECO:0000256" key="3">
    <source>
        <dbReference type="ARBA" id="ARBA00022448"/>
    </source>
</evidence>
<keyword evidence="3" id="KW-0813">Transport</keyword>
<evidence type="ECO:0000313" key="12">
    <source>
        <dbReference type="Proteomes" id="UP000028488"/>
    </source>
</evidence>
<reference evidence="11 12" key="1">
    <citation type="submission" date="2014-07" db="EMBL/GenBank/DDBJ databases">
        <title>Genome Sequence of Rhodococcus opacus Strain R7, a Biodegrader of Mono- and Polycyclic Aromatic Hydrocarbons.</title>
        <authorList>
            <person name="Di Gennaro P."/>
            <person name="Zampolli J."/>
            <person name="Presti I."/>
            <person name="Cappelletti M."/>
            <person name="D'Ursi P."/>
            <person name="Orro A."/>
            <person name="Mezzelani A."/>
            <person name="Milanesi L."/>
        </authorList>
    </citation>
    <scope>NUCLEOTIDE SEQUENCE [LARGE SCALE GENOMIC DNA]</scope>
    <source>
        <strain evidence="11 12">R7</strain>
    </source>
</reference>
<feature type="domain" description="Thiolase N-terminal" evidence="9">
    <location>
        <begin position="15"/>
        <end position="193"/>
    </location>
</feature>
<keyword evidence="5" id="KW-0445">Lipid transport</keyword>
<evidence type="ECO:0000259" key="10">
    <source>
        <dbReference type="Pfam" id="PF22691"/>
    </source>
</evidence>
<keyword evidence="4" id="KW-0808">Transferase</keyword>
<dbReference type="SUPFAM" id="SSF53901">
    <property type="entry name" value="Thiolase-like"/>
    <property type="match status" value="1"/>
</dbReference>
<dbReference type="InterPro" id="IPR020615">
    <property type="entry name" value="Thiolase_acyl_enz_int_AS"/>
</dbReference>
<dbReference type="NCBIfam" id="NF006102">
    <property type="entry name" value="PRK08256.1"/>
    <property type="match status" value="1"/>
</dbReference>
<protein>
    <recommendedName>
        <fullName evidence="2">propanoyl-CoA C-acyltransferase</fullName>
        <ecNumber evidence="2">2.3.1.176</ecNumber>
    </recommendedName>
    <alternativeName>
        <fullName evidence="8">Propanoyl-CoA C-acyltransferase</fullName>
    </alternativeName>
</protein>
<dbReference type="PIRSF" id="PIRSF000429">
    <property type="entry name" value="Ac-CoA_Ac_transf"/>
    <property type="match status" value="1"/>
</dbReference>